<comment type="caution">
    <text evidence="9">The sequence shown here is derived from an EMBL/GenBank/DDBJ whole genome shotgun (WGS) entry which is preliminary data.</text>
</comment>
<dbReference type="InterPro" id="IPR000679">
    <property type="entry name" value="Znf_GATA"/>
</dbReference>
<keyword evidence="3" id="KW-0862">Zinc</keyword>
<keyword evidence="4" id="KW-0805">Transcription regulation</keyword>
<feature type="region of interest" description="Disordered" evidence="7">
    <location>
        <begin position="94"/>
        <end position="323"/>
    </location>
</feature>
<organism evidence="9 10">
    <name type="scientific">Hymenoscyphus albidus</name>
    <dbReference type="NCBI Taxonomy" id="595503"/>
    <lineage>
        <taxon>Eukaryota</taxon>
        <taxon>Fungi</taxon>
        <taxon>Dikarya</taxon>
        <taxon>Ascomycota</taxon>
        <taxon>Pezizomycotina</taxon>
        <taxon>Leotiomycetes</taxon>
        <taxon>Helotiales</taxon>
        <taxon>Helotiaceae</taxon>
        <taxon>Hymenoscyphus</taxon>
    </lineage>
</organism>
<keyword evidence="5" id="KW-0804">Transcription</keyword>
<dbReference type="GO" id="GO:0008270">
    <property type="term" value="F:zinc ion binding"/>
    <property type="evidence" value="ECO:0007669"/>
    <property type="project" value="UniProtKB-KW"/>
</dbReference>
<feature type="compositionally biased region" description="Polar residues" evidence="7">
    <location>
        <begin position="517"/>
        <end position="529"/>
    </location>
</feature>
<dbReference type="PROSITE" id="PS00344">
    <property type="entry name" value="GATA_ZN_FINGER_1"/>
    <property type="match status" value="1"/>
</dbReference>
<dbReference type="CDD" id="cd00202">
    <property type="entry name" value="ZnF_GATA"/>
    <property type="match status" value="1"/>
</dbReference>
<protein>
    <recommendedName>
        <fullName evidence="8">GATA-type domain-containing protein</fullName>
    </recommendedName>
</protein>
<dbReference type="Gene3D" id="3.30.50.10">
    <property type="entry name" value="Erythroid Transcription Factor GATA-1, subunit A"/>
    <property type="match status" value="1"/>
</dbReference>
<keyword evidence="10" id="KW-1185">Reference proteome</keyword>
<evidence type="ECO:0000256" key="4">
    <source>
        <dbReference type="ARBA" id="ARBA00023015"/>
    </source>
</evidence>
<feature type="region of interest" description="Disordered" evidence="7">
    <location>
        <begin position="1"/>
        <end position="39"/>
    </location>
</feature>
<feature type="compositionally biased region" description="Pro residues" evidence="7">
    <location>
        <begin position="199"/>
        <end position="208"/>
    </location>
</feature>
<dbReference type="GO" id="GO:0006355">
    <property type="term" value="P:regulation of DNA-templated transcription"/>
    <property type="evidence" value="ECO:0007669"/>
    <property type="project" value="InterPro"/>
</dbReference>
<feature type="region of interest" description="Disordered" evidence="7">
    <location>
        <begin position="512"/>
        <end position="536"/>
    </location>
</feature>
<evidence type="ECO:0000256" key="1">
    <source>
        <dbReference type="ARBA" id="ARBA00022723"/>
    </source>
</evidence>
<proteinExistence type="predicted"/>
<keyword evidence="2 6" id="KW-0863">Zinc-finger</keyword>
<dbReference type="EMBL" id="CAJVRM010000291">
    <property type="protein sequence ID" value="CAG8978991.1"/>
    <property type="molecule type" value="Genomic_DNA"/>
</dbReference>
<dbReference type="AlphaFoldDB" id="A0A9N9Q9H4"/>
<evidence type="ECO:0000313" key="9">
    <source>
        <dbReference type="EMBL" id="CAG8978991.1"/>
    </source>
</evidence>
<dbReference type="SMART" id="SM00401">
    <property type="entry name" value="ZnF_GATA"/>
    <property type="match status" value="1"/>
</dbReference>
<feature type="compositionally biased region" description="Low complexity" evidence="7">
    <location>
        <begin position="288"/>
        <end position="300"/>
    </location>
</feature>
<feature type="compositionally biased region" description="Basic and acidic residues" evidence="7">
    <location>
        <begin position="261"/>
        <end position="273"/>
    </location>
</feature>
<evidence type="ECO:0000256" key="3">
    <source>
        <dbReference type="ARBA" id="ARBA00022833"/>
    </source>
</evidence>
<evidence type="ECO:0000259" key="8">
    <source>
        <dbReference type="PROSITE" id="PS50114"/>
    </source>
</evidence>
<dbReference type="GO" id="GO:0043565">
    <property type="term" value="F:sequence-specific DNA binding"/>
    <property type="evidence" value="ECO:0007669"/>
    <property type="project" value="InterPro"/>
</dbReference>
<feature type="compositionally biased region" description="Polar residues" evidence="7">
    <location>
        <begin position="173"/>
        <end position="183"/>
    </location>
</feature>
<dbReference type="SUPFAM" id="SSF57716">
    <property type="entry name" value="Glucocorticoid receptor-like (DNA-binding domain)"/>
    <property type="match status" value="1"/>
</dbReference>
<keyword evidence="1" id="KW-0479">Metal-binding</keyword>
<evidence type="ECO:0000256" key="6">
    <source>
        <dbReference type="PROSITE-ProRule" id="PRU00094"/>
    </source>
</evidence>
<feature type="compositionally biased region" description="Basic and acidic residues" evidence="7">
    <location>
        <begin position="122"/>
        <end position="133"/>
    </location>
</feature>
<sequence>MLPERQLARNSSSTENHRYTYSYNTSTALSPPAKPTMEAVDGSSRQRWNWLTSAKYSGILSIINREPLERSHSERSYTSAPSMAATAVVSPVSMYSSGPPPPYSNWPGQPGHSTAALVSPPEPRRTLDNKAEPPSHQAPPQVHRQSLPSIHEALRASKPSFHTSPVPAPLPLSHNQQPYSQGPSIPRTYAPSDHTPYASQPPPQPRHPSPAHSIHHQPSNPFVRPDPPSTTFSDTAARHPPVPSFQGPPVAHNSYPPTRFEPPRYEIDTRGSERVPNGYNHHPPPHTHGPAPGAYPYQAPSHVAGPHDPSYNQPRYPREGRPGDEAWKVEDDRSHMAPVPFKQGLKRRYLVWDFENYLSSINVSSGALQSWSNHFHTITQEQQPRDPNGVPDRMPTLENVNEMLQHQDKIRMYLERMRDMISQQNEHAAMMDQHMREHGGKGSGYYDSEMSVYGDDLKSQGFGPESKKRRGRAAPPGRCHSCNRAETPEWRRGPDGARTLCNACGLHYAKLTRKNTMKQSQSSTGSSLRPKSMDDA</sequence>
<evidence type="ECO:0000313" key="10">
    <source>
        <dbReference type="Proteomes" id="UP000701801"/>
    </source>
</evidence>
<accession>A0A9N9Q9H4</accession>
<dbReference type="InterPro" id="IPR013088">
    <property type="entry name" value="Znf_NHR/GATA"/>
</dbReference>
<feature type="region of interest" description="Disordered" evidence="7">
    <location>
        <begin position="456"/>
        <end position="494"/>
    </location>
</feature>
<dbReference type="PANTHER" id="PTHR47172">
    <property type="entry name" value="OS01G0976800 PROTEIN"/>
    <property type="match status" value="1"/>
</dbReference>
<evidence type="ECO:0000256" key="5">
    <source>
        <dbReference type="ARBA" id="ARBA00023163"/>
    </source>
</evidence>
<reference evidence="9" key="1">
    <citation type="submission" date="2021-07" db="EMBL/GenBank/DDBJ databases">
        <authorList>
            <person name="Durling M."/>
        </authorList>
    </citation>
    <scope>NUCLEOTIDE SEQUENCE</scope>
</reference>
<dbReference type="PROSITE" id="PS50114">
    <property type="entry name" value="GATA_ZN_FINGER_2"/>
    <property type="match status" value="1"/>
</dbReference>
<feature type="domain" description="GATA-type" evidence="8">
    <location>
        <begin position="478"/>
        <end position="508"/>
    </location>
</feature>
<gene>
    <name evidence="9" type="ORF">HYALB_00011035</name>
</gene>
<evidence type="ECO:0000256" key="2">
    <source>
        <dbReference type="ARBA" id="ARBA00022771"/>
    </source>
</evidence>
<dbReference type="Proteomes" id="UP000701801">
    <property type="component" value="Unassembled WGS sequence"/>
</dbReference>
<dbReference type="PANTHER" id="PTHR47172:SF24">
    <property type="entry name" value="GATA ZINC FINGER DOMAIN-CONTAINING PROTEIN 14-RELATED"/>
    <property type="match status" value="1"/>
</dbReference>
<dbReference type="OrthoDB" id="2162994at2759"/>
<feature type="compositionally biased region" description="Polar residues" evidence="7">
    <location>
        <begin position="8"/>
        <end position="29"/>
    </location>
</feature>
<dbReference type="Pfam" id="PF00320">
    <property type="entry name" value="GATA"/>
    <property type="match status" value="1"/>
</dbReference>
<name>A0A9N9Q9H4_9HELO</name>
<evidence type="ECO:0000256" key="7">
    <source>
        <dbReference type="SAM" id="MobiDB-lite"/>
    </source>
</evidence>